<evidence type="ECO:0000256" key="3">
    <source>
        <dbReference type="ARBA" id="ARBA00013184"/>
    </source>
</evidence>
<evidence type="ECO:0000256" key="7">
    <source>
        <dbReference type="ARBA" id="ARBA00022833"/>
    </source>
</evidence>
<feature type="domain" description="TAZ-type" evidence="17">
    <location>
        <begin position="4"/>
        <end position="87"/>
    </location>
</feature>
<dbReference type="STRING" id="574566.I0YZA8"/>
<dbReference type="Pfam" id="PF02135">
    <property type="entry name" value="zf-TAZ"/>
    <property type="match status" value="2"/>
</dbReference>
<dbReference type="Gene3D" id="3.30.40.10">
    <property type="entry name" value="Zinc/RING finger domain, C3HC4 (zinc finger)"/>
    <property type="match status" value="1"/>
</dbReference>
<dbReference type="PROSITE" id="PS51727">
    <property type="entry name" value="CBP_P300_HAT"/>
    <property type="match status" value="1"/>
</dbReference>
<dbReference type="CDD" id="cd15614">
    <property type="entry name" value="PHD_HAC_like"/>
    <property type="match status" value="1"/>
</dbReference>
<dbReference type="EMBL" id="AGSI01000007">
    <property type="protein sequence ID" value="EIE23727.1"/>
    <property type="molecule type" value="Genomic_DNA"/>
</dbReference>
<feature type="region of interest" description="Disordered" evidence="16">
    <location>
        <begin position="600"/>
        <end position="628"/>
    </location>
</feature>
<dbReference type="PROSITE" id="PS50134">
    <property type="entry name" value="ZF_TAZ"/>
    <property type="match status" value="2"/>
</dbReference>
<dbReference type="PROSITE" id="PS50135">
    <property type="entry name" value="ZF_ZZ_2"/>
    <property type="match status" value="1"/>
</dbReference>
<dbReference type="InterPro" id="IPR035898">
    <property type="entry name" value="TAZ_dom_sf"/>
</dbReference>
<protein>
    <recommendedName>
        <fullName evidence="3">histone acetyltransferase</fullName>
        <ecNumber evidence="3">2.3.1.48</ecNumber>
    </recommendedName>
</protein>
<dbReference type="InterPro" id="IPR011011">
    <property type="entry name" value="Znf_FYVE_PHD"/>
</dbReference>
<keyword evidence="21" id="KW-1185">Reference proteome</keyword>
<keyword evidence="6 15" id="KW-0863">Zinc-finger</keyword>
<reference evidence="20 21" key="1">
    <citation type="journal article" date="2012" name="Genome Biol.">
        <title>The genome of the polar eukaryotic microalga coccomyxa subellipsoidea reveals traits of cold adaptation.</title>
        <authorList>
            <person name="Blanc G."/>
            <person name="Agarkova I."/>
            <person name="Grimwood J."/>
            <person name="Kuo A."/>
            <person name="Brueggeman A."/>
            <person name="Dunigan D."/>
            <person name="Gurnon J."/>
            <person name="Ladunga I."/>
            <person name="Lindquist E."/>
            <person name="Lucas S."/>
            <person name="Pangilinan J."/>
            <person name="Proschold T."/>
            <person name="Salamov A."/>
            <person name="Schmutz J."/>
            <person name="Weeks D."/>
            <person name="Yamada T."/>
            <person name="Claverie J.M."/>
            <person name="Grigoriev I."/>
            <person name="Van Etten J."/>
            <person name="Lomsadze A."/>
            <person name="Borodovsky M."/>
        </authorList>
    </citation>
    <scope>NUCLEOTIDE SEQUENCE [LARGE SCALE GENOMIC DNA]</scope>
    <source>
        <strain evidence="20 21">C-169</strain>
    </source>
</reference>
<dbReference type="GO" id="GO:0008270">
    <property type="term" value="F:zinc ion binding"/>
    <property type="evidence" value="ECO:0007669"/>
    <property type="project" value="UniProtKB-KW"/>
</dbReference>
<evidence type="ECO:0000313" key="20">
    <source>
        <dbReference type="EMBL" id="EIE23727.1"/>
    </source>
</evidence>
<evidence type="ECO:0000256" key="4">
    <source>
        <dbReference type="ARBA" id="ARBA00022679"/>
    </source>
</evidence>
<dbReference type="PANTHER" id="PTHR13808:SF1">
    <property type="entry name" value="HISTONE ACETYLTRANSFERASE"/>
    <property type="match status" value="1"/>
</dbReference>
<name>I0YZA8_COCSC</name>
<evidence type="ECO:0000256" key="13">
    <source>
        <dbReference type="ARBA" id="ARBA00023315"/>
    </source>
</evidence>
<dbReference type="InterPro" id="IPR013083">
    <property type="entry name" value="Znf_RING/FYVE/PHD"/>
</dbReference>
<organism evidence="20 21">
    <name type="scientific">Coccomyxa subellipsoidea (strain C-169)</name>
    <name type="common">Green microalga</name>
    <dbReference type="NCBI Taxonomy" id="574566"/>
    <lineage>
        <taxon>Eukaryota</taxon>
        <taxon>Viridiplantae</taxon>
        <taxon>Chlorophyta</taxon>
        <taxon>core chlorophytes</taxon>
        <taxon>Trebouxiophyceae</taxon>
        <taxon>Trebouxiophyceae incertae sedis</taxon>
        <taxon>Coccomyxaceae</taxon>
        <taxon>Coccomyxa</taxon>
        <taxon>Coccomyxa subellipsoidea</taxon>
    </lineage>
</organism>
<dbReference type="GO" id="GO:0004402">
    <property type="term" value="F:histone acetyltransferase activity"/>
    <property type="evidence" value="ECO:0007669"/>
    <property type="project" value="InterPro"/>
</dbReference>
<comment type="caution">
    <text evidence="20">The sequence shown here is derived from an EMBL/GenBank/DDBJ whole genome shotgun (WGS) entry which is preliminary data.</text>
</comment>
<evidence type="ECO:0000256" key="1">
    <source>
        <dbReference type="ARBA" id="ARBA00002581"/>
    </source>
</evidence>
<dbReference type="GeneID" id="17041719"/>
<evidence type="ECO:0000256" key="2">
    <source>
        <dbReference type="ARBA" id="ARBA00004123"/>
    </source>
</evidence>
<evidence type="ECO:0000256" key="14">
    <source>
        <dbReference type="ARBA" id="ARBA00048017"/>
    </source>
</evidence>
<dbReference type="Proteomes" id="UP000007264">
    <property type="component" value="Unassembled WGS sequence"/>
</dbReference>
<dbReference type="SMART" id="SM01250">
    <property type="entry name" value="KAT11"/>
    <property type="match status" value="1"/>
</dbReference>
<keyword evidence="7" id="KW-0862">Zinc</keyword>
<keyword evidence="11" id="KW-0804">Transcription</keyword>
<dbReference type="InterPro" id="IPR019786">
    <property type="entry name" value="Zinc_finger_PHD-type_CS"/>
</dbReference>
<dbReference type="OrthoDB" id="899at2759"/>
<dbReference type="PROSITE" id="PS01357">
    <property type="entry name" value="ZF_ZZ_1"/>
    <property type="match status" value="1"/>
</dbReference>
<gene>
    <name evidence="20" type="ORF">COCSUDRAFT_23618</name>
</gene>
<keyword evidence="8" id="KW-0156">Chromatin regulator</keyword>
<dbReference type="KEGG" id="csl:COCSUDRAFT_23618"/>
<dbReference type="GO" id="GO:0005634">
    <property type="term" value="C:nucleus"/>
    <property type="evidence" value="ECO:0007669"/>
    <property type="project" value="UniProtKB-SubCell"/>
</dbReference>
<dbReference type="SMART" id="SM00551">
    <property type="entry name" value="ZnF_TAZ"/>
    <property type="match status" value="2"/>
</dbReference>
<dbReference type="InterPro" id="IPR013178">
    <property type="entry name" value="Histone_AcTrfase_Rtt109/CBP"/>
</dbReference>
<dbReference type="SMART" id="SM00291">
    <property type="entry name" value="ZnF_ZZ"/>
    <property type="match status" value="1"/>
</dbReference>
<evidence type="ECO:0000256" key="5">
    <source>
        <dbReference type="ARBA" id="ARBA00022723"/>
    </source>
</evidence>
<feature type="compositionally biased region" description="Basic and acidic residues" evidence="16">
    <location>
        <begin position="973"/>
        <end position="983"/>
    </location>
</feature>
<dbReference type="eggNOG" id="KOG1778">
    <property type="taxonomic scope" value="Eukaryota"/>
</dbReference>
<dbReference type="SUPFAM" id="SSF57933">
    <property type="entry name" value="TAZ domain"/>
    <property type="match status" value="2"/>
</dbReference>
<dbReference type="Gene3D" id="1.20.1020.10">
    <property type="entry name" value="TAZ domain"/>
    <property type="match status" value="2"/>
</dbReference>
<dbReference type="Gene3D" id="3.30.60.90">
    <property type="match status" value="1"/>
</dbReference>
<keyword evidence="12" id="KW-0539">Nucleus</keyword>
<dbReference type="InterPro" id="IPR000197">
    <property type="entry name" value="Znf_TAZ"/>
</dbReference>
<dbReference type="PROSITE" id="PS01359">
    <property type="entry name" value="ZF_PHD_1"/>
    <property type="match status" value="1"/>
</dbReference>
<dbReference type="SUPFAM" id="SSF57903">
    <property type="entry name" value="FYVE/PHD zinc finger"/>
    <property type="match status" value="1"/>
</dbReference>
<dbReference type="InterPro" id="IPR043145">
    <property type="entry name" value="Znf_ZZ_sf"/>
</dbReference>
<feature type="region of interest" description="Disordered" evidence="16">
    <location>
        <begin position="940"/>
        <end position="983"/>
    </location>
</feature>
<evidence type="ECO:0000256" key="12">
    <source>
        <dbReference type="ARBA" id="ARBA00023242"/>
    </source>
</evidence>
<evidence type="ECO:0000256" key="15">
    <source>
        <dbReference type="PROSITE-ProRule" id="PRU00228"/>
    </source>
</evidence>
<keyword evidence="10" id="KW-0010">Activator</keyword>
<feature type="domain" description="TAZ-type" evidence="17">
    <location>
        <begin position="836"/>
        <end position="917"/>
    </location>
</feature>
<dbReference type="PANTHER" id="PTHR13808">
    <property type="entry name" value="CBP/P300-RELATED"/>
    <property type="match status" value="1"/>
</dbReference>
<dbReference type="SUPFAM" id="SSF57850">
    <property type="entry name" value="RING/U-box"/>
    <property type="match status" value="1"/>
</dbReference>
<evidence type="ECO:0000256" key="11">
    <source>
        <dbReference type="ARBA" id="ARBA00023163"/>
    </source>
</evidence>
<evidence type="ECO:0000259" key="18">
    <source>
        <dbReference type="PROSITE" id="PS50135"/>
    </source>
</evidence>
<dbReference type="GO" id="GO:0000123">
    <property type="term" value="C:histone acetyltransferase complex"/>
    <property type="evidence" value="ECO:0007669"/>
    <property type="project" value="TreeGrafter"/>
</dbReference>
<dbReference type="RefSeq" id="XP_005648271.1">
    <property type="nucleotide sequence ID" value="XM_005648214.1"/>
</dbReference>
<dbReference type="EC" id="2.3.1.48" evidence="3"/>
<comment type="subcellular location">
    <subcellularLocation>
        <location evidence="2">Nucleus</location>
    </subcellularLocation>
</comment>
<evidence type="ECO:0000256" key="16">
    <source>
        <dbReference type="SAM" id="MobiDB-lite"/>
    </source>
</evidence>
<evidence type="ECO:0000256" key="6">
    <source>
        <dbReference type="ARBA" id="ARBA00022771"/>
    </source>
</evidence>
<evidence type="ECO:0000256" key="10">
    <source>
        <dbReference type="ARBA" id="ARBA00023159"/>
    </source>
</evidence>
<dbReference type="Pfam" id="PF08214">
    <property type="entry name" value="HAT_KAT11"/>
    <property type="match status" value="1"/>
</dbReference>
<evidence type="ECO:0000259" key="17">
    <source>
        <dbReference type="PROSITE" id="PS50134"/>
    </source>
</evidence>
<dbReference type="AlphaFoldDB" id="I0YZA8"/>
<evidence type="ECO:0000256" key="8">
    <source>
        <dbReference type="ARBA" id="ARBA00022853"/>
    </source>
</evidence>
<dbReference type="GO" id="GO:0045944">
    <property type="term" value="P:positive regulation of transcription by RNA polymerase II"/>
    <property type="evidence" value="ECO:0007669"/>
    <property type="project" value="TreeGrafter"/>
</dbReference>
<accession>I0YZA8</accession>
<proteinExistence type="predicted"/>
<evidence type="ECO:0000259" key="19">
    <source>
        <dbReference type="PROSITE" id="PS51727"/>
    </source>
</evidence>
<feature type="domain" description="CBP/p300-type HAT" evidence="19">
    <location>
        <begin position="331"/>
        <end position="773"/>
    </location>
</feature>
<keyword evidence="4" id="KW-0808">Transferase</keyword>
<sequence length="983" mass="110956">MRDARDKKEYVAKQQRWLLFLRHCAKCQAAEGQCTYGQSCTVAKQLWRHILTCADPNCEYPRCLTSRELLKHHQKCVNQSCPVCTPVKQYVQKQRMVMQKQQQEAMARKEAEARGYNPHMMQQRFKPGQAQAVMQGNHGTSLIEAMNALEIQSHLGTLKSVSVGEQAQAGQSSMGAKAPLGSGLPAWSDPQSDPCAACGVCRYTFEPPSIFCTSCSQRIKRNQVYYTTPAKKSEGVKGFWCHSCYSEHRGEIIQMEGMRVRKNELEKRKNDEETEEGWVQCDVCDCWVHQICGLFNKGRNKEETPYVCPMCLMDGLRKGQRKAIAVRPQAMLEAKDLPRCDLSEFLEDRVAKALERDLHMRAQRKGIPTDQVPAATGLTLRVINNVVKKMDTKSKFYDAFRKDGYPANFEYKQKARSVIMLFQKQDGVDVCLYCLYMQEYPDSCPAPNSRWIYLSYLDSVKYFRPEGVMSAREGVALRTLVYHEVLQGYLSYVKARGYTSMFIWACPPLQGDDYILYCHPSRQKTPRSEHLREWYLRMLRQAQVEGSVTHLSNLWDTFFEGGRDHRIDRPSSTHLPYFEGDYWPGEAESLLMNMGEEARVAGKKGSKPGRAAKNTKGKRYGSGPATTDTQLMEKLGDTISGMKADFIVVHMQEPCSFCRTYISDATRCAPLPLHLMLPLCKLPSRVYPQDAAAGEGKARGLPSGVHLADLVPTKTEPIAATHDEGNPEMHCEFFDTRQAFLSLCQGNHYQFDSMRRAKHSSMMVLYHLHNPDAPAFSCSCNACGMEIEPGQGFRCSVCQDFDMCTNCKHTVGHQHQLIAHARKIDETRTRMTEEERTERNAQLARTMALLVHASGCADPECPSSNCSKVKGLFHHAVSCPQKVAGGCQLCRRMWMLLQVHAKQCQNNDCPVPRCRELREMRRRAVARQEDQRRVAYQAMLRNQNGQGGNSSQGPSGSQGKGSGGGSGSQGKHPGGEIKRESQY</sequence>
<evidence type="ECO:0000313" key="21">
    <source>
        <dbReference type="Proteomes" id="UP000007264"/>
    </source>
</evidence>
<keyword evidence="13" id="KW-0012">Acyltransferase</keyword>
<feature type="domain" description="ZZ-type" evidence="18">
    <location>
        <begin position="775"/>
        <end position="825"/>
    </location>
</feature>
<dbReference type="InterPro" id="IPR031162">
    <property type="entry name" value="CBP_P300_HAT"/>
</dbReference>
<keyword evidence="5" id="KW-0479">Metal-binding</keyword>
<dbReference type="GO" id="GO:0031490">
    <property type="term" value="F:chromatin DNA binding"/>
    <property type="evidence" value="ECO:0007669"/>
    <property type="project" value="TreeGrafter"/>
</dbReference>
<comment type="catalytic activity">
    <reaction evidence="14">
        <text>L-lysyl-[protein] + acetyl-CoA = N(6)-acetyl-L-lysyl-[protein] + CoA + H(+)</text>
        <dbReference type="Rhea" id="RHEA:45948"/>
        <dbReference type="Rhea" id="RHEA-COMP:9752"/>
        <dbReference type="Rhea" id="RHEA-COMP:10731"/>
        <dbReference type="ChEBI" id="CHEBI:15378"/>
        <dbReference type="ChEBI" id="CHEBI:29969"/>
        <dbReference type="ChEBI" id="CHEBI:57287"/>
        <dbReference type="ChEBI" id="CHEBI:57288"/>
        <dbReference type="ChEBI" id="CHEBI:61930"/>
        <dbReference type="EC" id="2.3.1.48"/>
    </reaction>
</comment>
<dbReference type="InterPro" id="IPR000433">
    <property type="entry name" value="Znf_ZZ"/>
</dbReference>
<comment type="function">
    <text evidence="1">Acetyltransferase enzyme. Acetylates histones, giving a specific tag for transcriptional activation.</text>
</comment>
<evidence type="ECO:0000256" key="9">
    <source>
        <dbReference type="ARBA" id="ARBA00023015"/>
    </source>
</evidence>
<dbReference type="GO" id="GO:0005667">
    <property type="term" value="C:transcription regulator complex"/>
    <property type="evidence" value="ECO:0007669"/>
    <property type="project" value="TreeGrafter"/>
</dbReference>
<dbReference type="Pfam" id="PF00569">
    <property type="entry name" value="ZZ"/>
    <property type="match status" value="1"/>
</dbReference>
<dbReference type="GO" id="GO:0003713">
    <property type="term" value="F:transcription coactivator activity"/>
    <property type="evidence" value="ECO:0007669"/>
    <property type="project" value="TreeGrafter"/>
</dbReference>
<keyword evidence="9" id="KW-0805">Transcription regulation</keyword>
<feature type="compositionally biased region" description="Gly residues" evidence="16">
    <location>
        <begin position="945"/>
        <end position="968"/>
    </location>
</feature>